<dbReference type="RefSeq" id="WP_263372730.1">
    <property type="nucleotide sequence ID" value="NZ_JAGSYD010000006.1"/>
</dbReference>
<sequence>MQALDEATLTLQGVPLTVAHSPQKIVLSNNIAYVTLYDAGQIISIDATVLSSLRSLQTFSLPSCAAIPVQVVGTSVFVGCYAQGTILQLDASAPQAMTVKSTFNNIPGPESFAMINGYMIIVGGYTGASVFTMNVGGATGISGRV</sequence>
<protein>
    <submittedName>
        <fullName evidence="1">Uncharacterized protein</fullName>
    </submittedName>
</protein>
<reference evidence="2" key="1">
    <citation type="journal article" date="2019" name="Int. J. Syst. Evol. Microbiol.">
        <title>The Global Catalogue of Microorganisms (GCM) 10K type strain sequencing project: providing services to taxonomists for standard genome sequencing and annotation.</title>
        <authorList>
            <consortium name="The Broad Institute Genomics Platform"/>
            <consortium name="The Broad Institute Genome Sequencing Center for Infectious Disease"/>
            <person name="Wu L."/>
            <person name="Ma J."/>
        </authorList>
    </citation>
    <scope>NUCLEOTIDE SEQUENCE [LARGE SCALE GENOMIC DNA]</scope>
    <source>
        <strain evidence="2">CGMCC 1.16026</strain>
    </source>
</reference>
<comment type="caution">
    <text evidence="1">The sequence shown here is derived from an EMBL/GenBank/DDBJ whole genome shotgun (WGS) entry which is preliminary data.</text>
</comment>
<gene>
    <name evidence="1" type="ORF">ACFQBQ_03730</name>
</gene>
<dbReference type="SUPFAM" id="SSF63829">
    <property type="entry name" value="Calcium-dependent phosphotriesterase"/>
    <property type="match status" value="1"/>
</dbReference>
<dbReference type="EMBL" id="JBHSWI010000001">
    <property type="protein sequence ID" value="MFC6644715.1"/>
    <property type="molecule type" value="Genomic_DNA"/>
</dbReference>
<keyword evidence="2" id="KW-1185">Reference proteome</keyword>
<dbReference type="Proteomes" id="UP001596391">
    <property type="component" value="Unassembled WGS sequence"/>
</dbReference>
<proteinExistence type="predicted"/>
<evidence type="ECO:0000313" key="1">
    <source>
        <dbReference type="EMBL" id="MFC6644715.1"/>
    </source>
</evidence>
<organism evidence="1 2">
    <name type="scientific">Granulicella cerasi</name>
    <dbReference type="NCBI Taxonomy" id="741063"/>
    <lineage>
        <taxon>Bacteria</taxon>
        <taxon>Pseudomonadati</taxon>
        <taxon>Acidobacteriota</taxon>
        <taxon>Terriglobia</taxon>
        <taxon>Terriglobales</taxon>
        <taxon>Acidobacteriaceae</taxon>
        <taxon>Granulicella</taxon>
    </lineage>
</organism>
<evidence type="ECO:0000313" key="2">
    <source>
        <dbReference type="Proteomes" id="UP001596391"/>
    </source>
</evidence>
<name>A0ABW1Z6X3_9BACT</name>
<accession>A0ABW1Z6X3</accession>